<proteinExistence type="predicted"/>
<evidence type="ECO:0000313" key="2">
    <source>
        <dbReference type="EMBL" id="GMT01854.1"/>
    </source>
</evidence>
<accession>A0AAV5U6V5</accession>
<dbReference type="Pfam" id="PF24542">
    <property type="entry name" value="Ig_TPPC8_C"/>
    <property type="match status" value="1"/>
</dbReference>
<dbReference type="Proteomes" id="UP001432027">
    <property type="component" value="Unassembled WGS sequence"/>
</dbReference>
<evidence type="ECO:0000313" key="3">
    <source>
        <dbReference type="Proteomes" id="UP001432027"/>
    </source>
</evidence>
<dbReference type="EMBL" id="BTSX01000005">
    <property type="protein sequence ID" value="GMT01854.1"/>
    <property type="molecule type" value="Genomic_DNA"/>
</dbReference>
<name>A0AAV5U6V5_9BILA</name>
<gene>
    <name evidence="2" type="ORF">PENTCL1PPCAC_24028</name>
</gene>
<sequence length="404" mass="43135">RGGAPAGARLAPGAKRRVVVQLRAPSQPTASHAVSLLLLYRGAGGATREWRTRVECRVAALLAVTTRVLDPYHGLVALGLRNALTSADAALARLEVTRVRAAVGARHRGAALLAPEHGLAAVRAAGEETAGSRVRLESGQSQEVCVRIGAPDHADGGDGADWTLVEGEMPPDWPLPVPEEDPERIEWGRRRLVIGVAWRANIVGKDGMVHSLLGESFVPDPFVAAGLHVAGLKLGFSLATPGGVASPIPTGDDDNDATPPPVYVSVVPLSPIEHDFASRSLCEFPVTLVVRNECARARMAEVELRMKPKVREPAVPPHPPPRQQWWLARECVRVRVPPRDTVEIRLMVRVSQPSAYDLLGPQMACVVRMEGDEGYGGAESGKGRSLRVPPAMAVVYAAYGGEKD</sequence>
<comment type="caution">
    <text evidence="2">The sequence shown here is derived from an EMBL/GenBank/DDBJ whole genome shotgun (WGS) entry which is preliminary data.</text>
</comment>
<feature type="non-terminal residue" evidence="2">
    <location>
        <position position="1"/>
    </location>
</feature>
<reference evidence="2" key="1">
    <citation type="submission" date="2023-10" db="EMBL/GenBank/DDBJ databases">
        <title>Genome assembly of Pristionchus species.</title>
        <authorList>
            <person name="Yoshida K."/>
            <person name="Sommer R.J."/>
        </authorList>
    </citation>
    <scope>NUCLEOTIDE SEQUENCE</scope>
    <source>
        <strain evidence="2">RS0144</strain>
    </source>
</reference>
<dbReference type="InterPro" id="IPR057651">
    <property type="entry name" value="Ig_TPPC8_C"/>
</dbReference>
<feature type="domain" description="TPPC8 C-terminal Ig-like" evidence="1">
    <location>
        <begin position="272"/>
        <end position="362"/>
    </location>
</feature>
<evidence type="ECO:0000259" key="1">
    <source>
        <dbReference type="Pfam" id="PF24542"/>
    </source>
</evidence>
<dbReference type="AlphaFoldDB" id="A0AAV5U6V5"/>
<keyword evidence="3" id="KW-1185">Reference proteome</keyword>
<organism evidence="2 3">
    <name type="scientific">Pristionchus entomophagus</name>
    <dbReference type="NCBI Taxonomy" id="358040"/>
    <lineage>
        <taxon>Eukaryota</taxon>
        <taxon>Metazoa</taxon>
        <taxon>Ecdysozoa</taxon>
        <taxon>Nematoda</taxon>
        <taxon>Chromadorea</taxon>
        <taxon>Rhabditida</taxon>
        <taxon>Rhabditina</taxon>
        <taxon>Diplogasteromorpha</taxon>
        <taxon>Diplogasteroidea</taxon>
        <taxon>Neodiplogasteridae</taxon>
        <taxon>Pristionchus</taxon>
    </lineage>
</organism>
<protein>
    <recommendedName>
        <fullName evidence="1">TPPC8 C-terminal Ig-like domain-containing protein</fullName>
    </recommendedName>
</protein>